<dbReference type="AlphaFoldDB" id="A0AAP0JB65"/>
<organism evidence="1 2">
    <name type="scientific">Stephania japonica</name>
    <dbReference type="NCBI Taxonomy" id="461633"/>
    <lineage>
        <taxon>Eukaryota</taxon>
        <taxon>Viridiplantae</taxon>
        <taxon>Streptophyta</taxon>
        <taxon>Embryophyta</taxon>
        <taxon>Tracheophyta</taxon>
        <taxon>Spermatophyta</taxon>
        <taxon>Magnoliopsida</taxon>
        <taxon>Ranunculales</taxon>
        <taxon>Menispermaceae</taxon>
        <taxon>Menispermoideae</taxon>
        <taxon>Cissampelideae</taxon>
        <taxon>Stephania</taxon>
    </lineage>
</organism>
<evidence type="ECO:0000313" key="1">
    <source>
        <dbReference type="EMBL" id="KAK9130836.1"/>
    </source>
</evidence>
<evidence type="ECO:0000313" key="2">
    <source>
        <dbReference type="Proteomes" id="UP001417504"/>
    </source>
</evidence>
<proteinExistence type="predicted"/>
<keyword evidence="2" id="KW-1185">Reference proteome</keyword>
<dbReference type="Proteomes" id="UP001417504">
    <property type="component" value="Unassembled WGS sequence"/>
</dbReference>
<reference evidence="1 2" key="1">
    <citation type="submission" date="2024-01" db="EMBL/GenBank/DDBJ databases">
        <title>Genome assemblies of Stephania.</title>
        <authorList>
            <person name="Yang L."/>
        </authorList>
    </citation>
    <scope>NUCLEOTIDE SEQUENCE [LARGE SCALE GENOMIC DNA]</scope>
    <source>
        <strain evidence="1">QJT</strain>
        <tissue evidence="1">Leaf</tissue>
    </source>
</reference>
<protein>
    <submittedName>
        <fullName evidence="1">Uncharacterized protein</fullName>
    </submittedName>
</protein>
<comment type="caution">
    <text evidence="1">The sequence shown here is derived from an EMBL/GenBank/DDBJ whole genome shotgun (WGS) entry which is preliminary data.</text>
</comment>
<dbReference type="EMBL" id="JBBNAE010000004">
    <property type="protein sequence ID" value="KAK9130836.1"/>
    <property type="molecule type" value="Genomic_DNA"/>
</dbReference>
<sequence>MDEKQTPPVIEVSETSDQTGYGRLNPVVAARLAVHNRMFELLMEIMYTQTKTLTSLTAARTLGMTISFKLYQLKQWYRKLCSGCRTSGCSDRDTYDYTNTTPVVAQIDVFENSLTTEVS</sequence>
<accession>A0AAP0JB65</accession>
<name>A0AAP0JB65_9MAGN</name>
<gene>
    <name evidence="1" type="ORF">Sjap_011323</name>
</gene>